<organism evidence="2">
    <name type="scientific">viral metagenome</name>
    <dbReference type="NCBI Taxonomy" id="1070528"/>
    <lineage>
        <taxon>unclassified sequences</taxon>
        <taxon>metagenomes</taxon>
        <taxon>organismal metagenomes</taxon>
    </lineage>
</organism>
<evidence type="ECO:0000313" key="2">
    <source>
        <dbReference type="EMBL" id="QHT09919.1"/>
    </source>
</evidence>
<accession>A0A6C0D1Z8</accession>
<evidence type="ECO:0000256" key="1">
    <source>
        <dbReference type="SAM" id="MobiDB-lite"/>
    </source>
</evidence>
<protein>
    <submittedName>
        <fullName evidence="2">Uncharacterized protein</fullName>
    </submittedName>
</protein>
<feature type="compositionally biased region" description="Basic and acidic residues" evidence="1">
    <location>
        <begin position="119"/>
        <end position="132"/>
    </location>
</feature>
<reference evidence="2" key="1">
    <citation type="journal article" date="2020" name="Nature">
        <title>Giant virus diversity and host interactions through global metagenomics.</title>
        <authorList>
            <person name="Schulz F."/>
            <person name="Roux S."/>
            <person name="Paez-Espino D."/>
            <person name="Jungbluth S."/>
            <person name="Walsh D.A."/>
            <person name="Denef V.J."/>
            <person name="McMahon K.D."/>
            <person name="Konstantinidis K.T."/>
            <person name="Eloe-Fadrosh E.A."/>
            <person name="Kyrpides N.C."/>
            <person name="Woyke T."/>
        </authorList>
    </citation>
    <scope>NUCLEOTIDE SEQUENCE</scope>
    <source>
        <strain evidence="2">GVMAG-M-3300023174-104</strain>
    </source>
</reference>
<dbReference type="EMBL" id="MN739518">
    <property type="protein sequence ID" value="QHT09919.1"/>
    <property type="molecule type" value="Genomic_DNA"/>
</dbReference>
<proteinExistence type="predicted"/>
<sequence>MNSFNNSNFCPRQYQYPKQNMVLEHYKKKTPIEICTDLGGKTVKADSDALICIDDSNEYNRNSTFFGYKPGDGFIKFSWEKRNIVRGGGNNYVCLYKDKDGSCNEDSYKIQVHNKEKDGEPTVYFKKEDSKPIRTQYPRPRENDPDWLIRSSRMLR</sequence>
<dbReference type="AlphaFoldDB" id="A0A6C0D1Z8"/>
<feature type="region of interest" description="Disordered" evidence="1">
    <location>
        <begin position="119"/>
        <end position="146"/>
    </location>
</feature>
<name>A0A6C0D1Z8_9ZZZZ</name>